<dbReference type="RefSeq" id="WP_011231275.1">
    <property type="nucleotide sequence ID" value="NZ_CP133077.1"/>
</dbReference>
<evidence type="ECO:0000259" key="1">
    <source>
        <dbReference type="Pfam" id="PF13799"/>
    </source>
</evidence>
<accession>A0A0D8BTK9</accession>
<evidence type="ECO:0000313" key="3">
    <source>
        <dbReference type="Proteomes" id="UP000032522"/>
    </source>
</evidence>
<proteinExistence type="predicted"/>
<name>A0A0D8BTK9_GEOKU</name>
<feature type="domain" description="DUF4183" evidence="1">
    <location>
        <begin position="33"/>
        <end position="114"/>
    </location>
</feature>
<gene>
    <name evidence="2" type="ORF">LG52_1347</name>
</gene>
<dbReference type="OMA" id="IIKPVYT"/>
<dbReference type="Proteomes" id="UP000032522">
    <property type="component" value="Unassembled WGS sequence"/>
</dbReference>
<dbReference type="OrthoDB" id="2623159at2"/>
<dbReference type="GeneID" id="32063665"/>
<dbReference type="AlphaFoldDB" id="A0A0D8BTK9"/>
<dbReference type="Pfam" id="PF13799">
    <property type="entry name" value="DUF4183"/>
    <property type="match status" value="1"/>
</dbReference>
<organism evidence="2 3">
    <name type="scientific">Geobacillus kaustophilus</name>
    <dbReference type="NCBI Taxonomy" id="1462"/>
    <lineage>
        <taxon>Bacteria</taxon>
        <taxon>Bacillati</taxon>
        <taxon>Bacillota</taxon>
        <taxon>Bacilli</taxon>
        <taxon>Bacillales</taxon>
        <taxon>Anoxybacillaceae</taxon>
        <taxon>Geobacillus</taxon>
        <taxon>Geobacillus thermoleovorans group</taxon>
    </lineage>
</organism>
<dbReference type="InterPro" id="IPR025237">
    <property type="entry name" value="DUF4183"/>
</dbReference>
<comment type="caution">
    <text evidence="2">The sequence shown here is derived from an EMBL/GenBank/DDBJ whole genome shotgun (WGS) entry which is preliminary data.</text>
</comment>
<sequence>MALQLIKLFVAATTTTEVAPDVARFFYITTAETAEGATLTIDAASFLQDDGSQATQLPALATNNSYFNVYINGVLQMEGISTYTPGATGVGSLSITVPTGSGSIPANTPVVLEIVQFAPSSNTTVTT</sequence>
<protein>
    <recommendedName>
        <fullName evidence="1">DUF4183 domain-containing protein</fullName>
    </recommendedName>
</protein>
<evidence type="ECO:0000313" key="2">
    <source>
        <dbReference type="EMBL" id="KJE27543.1"/>
    </source>
</evidence>
<dbReference type="PATRIC" id="fig|1462.6.peg.1541"/>
<reference evidence="2 3" key="1">
    <citation type="submission" date="2015-01" db="EMBL/GenBank/DDBJ databases">
        <authorList>
            <person name="Filippidou S."/>
            <person name="Jeanneret N."/>
            <person name="Russel-Delif L."/>
            <person name="Junier T."/>
            <person name="Wunderlin T."/>
            <person name="Molina V."/>
            <person name="Johnson S.L."/>
            <person name="Davenport K.W."/>
            <person name="Chain P.S."/>
            <person name="Dorador C."/>
            <person name="Junier P."/>
        </authorList>
    </citation>
    <scope>NUCLEOTIDE SEQUENCE [LARGE SCALE GENOMIC DNA]</scope>
    <source>
        <strain evidence="2 3">Et7/4</strain>
    </source>
</reference>
<dbReference type="EMBL" id="JYBP01000003">
    <property type="protein sequence ID" value="KJE27543.1"/>
    <property type="molecule type" value="Genomic_DNA"/>
</dbReference>